<sequence length="116" mass="13120">MSNYNPNPSQGTNYMSSDWGNSHTKHTAFQIDAVADKAQFAIHILESVVDGFDTIEKEIMEASNASVPITREGLRAFAYRVDGQQNQIKQTLQHLKQMMTDIDSKTDNIQRGRTSW</sequence>
<dbReference type="KEGG" id="vg:28801829"/>
<proteinExistence type="predicted"/>
<organism evidence="1 2">
    <name type="scientific">Bacillus phage Eldridge</name>
    <dbReference type="NCBI Taxonomy" id="1776293"/>
    <lineage>
        <taxon>Viruses</taxon>
        <taxon>Duplodnaviria</taxon>
        <taxon>Heunggongvirae</taxon>
        <taxon>Uroviricota</taxon>
        <taxon>Caudoviricetes</taxon>
        <taxon>Herelleviridae</taxon>
        <taxon>Bastillevirinae</taxon>
        <taxon>Eldridgevirus</taxon>
        <taxon>Eldridgevirus eldridge</taxon>
    </lineage>
</organism>
<dbReference type="Proteomes" id="UP000204502">
    <property type="component" value="Segment"/>
</dbReference>
<evidence type="ECO:0000313" key="2">
    <source>
        <dbReference type="Proteomes" id="UP000204502"/>
    </source>
</evidence>
<dbReference type="GeneID" id="28801829"/>
<dbReference type="EMBL" id="KU253712">
    <property type="protein sequence ID" value="AMB18750.1"/>
    <property type="molecule type" value="Genomic_DNA"/>
</dbReference>
<dbReference type="RefSeq" id="YP_009274874.1">
    <property type="nucleotide sequence ID" value="NC_030920.1"/>
</dbReference>
<protein>
    <submittedName>
        <fullName evidence="1">Uncharacterized protein</fullName>
    </submittedName>
</protein>
<accession>A0A0Y0C593</accession>
<keyword evidence="2" id="KW-1185">Reference proteome</keyword>
<reference evidence="1 2" key="1">
    <citation type="journal article" date="2016" name="Genome Announc.">
        <title>Complete Genome Sequence of Bacillus megaterium Bacteriophage Eldridge.</title>
        <authorList>
            <person name="Reveille A.M."/>
            <person name="Eldridge K.A."/>
            <person name="Temple L.M."/>
        </authorList>
    </citation>
    <scope>NUCLEOTIDE SEQUENCE [LARGE SCALE GENOMIC DNA]</scope>
</reference>
<evidence type="ECO:0000313" key="1">
    <source>
        <dbReference type="EMBL" id="AMB18750.1"/>
    </source>
</evidence>
<name>A0A0Y0C593_9CAUD</name>
<gene>
    <name evidence="1" type="ORF">Eldridge_0170</name>
</gene>